<comment type="caution">
    <text evidence="1">The sequence shown here is derived from an EMBL/GenBank/DDBJ whole genome shotgun (WGS) entry which is preliminary data.</text>
</comment>
<dbReference type="AlphaFoldDB" id="A0A840VCR1"/>
<gene>
    <name evidence="1" type="ORF">HNR46_003570</name>
</gene>
<accession>A0A840VCR1</accession>
<evidence type="ECO:0000313" key="2">
    <source>
        <dbReference type="Proteomes" id="UP000557717"/>
    </source>
</evidence>
<proteinExistence type="predicted"/>
<dbReference type="EMBL" id="JACHFD010000024">
    <property type="protein sequence ID" value="MBB5353314.1"/>
    <property type="molecule type" value="Genomic_DNA"/>
</dbReference>
<protein>
    <submittedName>
        <fullName evidence="1">Uncharacterized protein</fullName>
    </submittedName>
</protein>
<name>A0A840VCR1_9BACT</name>
<evidence type="ECO:0000313" key="1">
    <source>
        <dbReference type="EMBL" id="MBB5353314.1"/>
    </source>
</evidence>
<dbReference type="RefSeq" id="WP_184021087.1">
    <property type="nucleotide sequence ID" value="NZ_JACHFD010000024.1"/>
</dbReference>
<reference evidence="1 2" key="1">
    <citation type="submission" date="2020-08" db="EMBL/GenBank/DDBJ databases">
        <title>Genomic Encyclopedia of Type Strains, Phase IV (KMG-IV): sequencing the most valuable type-strain genomes for metagenomic binning, comparative biology and taxonomic classification.</title>
        <authorList>
            <person name="Goeker M."/>
        </authorList>
    </citation>
    <scope>NUCLEOTIDE SEQUENCE [LARGE SCALE GENOMIC DNA]</scope>
    <source>
        <strain evidence="1 2">YC6886</strain>
    </source>
</reference>
<dbReference type="Proteomes" id="UP000557717">
    <property type="component" value="Unassembled WGS sequence"/>
</dbReference>
<organism evidence="1 2">
    <name type="scientific">Haloferula luteola</name>
    <dbReference type="NCBI Taxonomy" id="595692"/>
    <lineage>
        <taxon>Bacteria</taxon>
        <taxon>Pseudomonadati</taxon>
        <taxon>Verrucomicrobiota</taxon>
        <taxon>Verrucomicrobiia</taxon>
        <taxon>Verrucomicrobiales</taxon>
        <taxon>Verrucomicrobiaceae</taxon>
        <taxon>Haloferula</taxon>
    </lineage>
</organism>
<sequence>MDMGIHCSAMVAFDFCQCVPTLIKICLSLYQLKLLSGDIELEADKDRIPGLLCGSQIFGWLHGIDRMEQLGTNRKTGEADEKQNPLIEHDRVVTRSLRAMQALCVADSRSSSNLLTNGRSQFATE</sequence>
<keyword evidence="2" id="KW-1185">Reference proteome</keyword>